<name>A0A1X7TV39_AMPQE</name>
<dbReference type="AlphaFoldDB" id="A0A1X7TV39"/>
<sequence length="165" mass="17748">MYQENCSMTEGSSKPLTRLYNEEEGVDSRDSSLPMPPTPGSLGGSSIGDGTCEHDTGRGEVGCHHKDEKPAGDDNQNNAGAADNNAEPHHGRGTGRDVELDDDREADEDREVDKDREVNKDLLEKMVVVLKDGGKEDNKEGEDIGANVEEQAKAGGVEILEILNS</sequence>
<feature type="compositionally biased region" description="Polar residues" evidence="1">
    <location>
        <begin position="1"/>
        <end position="15"/>
    </location>
</feature>
<feature type="compositionally biased region" description="Basic and acidic residues" evidence="1">
    <location>
        <begin position="51"/>
        <end position="72"/>
    </location>
</feature>
<dbReference type="EnsemblMetazoa" id="Aqu2.1.18909_001">
    <property type="protein sequence ID" value="Aqu2.1.18909_001"/>
    <property type="gene ID" value="Aqu2.1.18909"/>
</dbReference>
<evidence type="ECO:0000256" key="1">
    <source>
        <dbReference type="SAM" id="MobiDB-lite"/>
    </source>
</evidence>
<feature type="compositionally biased region" description="Basic and acidic residues" evidence="1">
    <location>
        <begin position="86"/>
        <end position="98"/>
    </location>
</feature>
<reference evidence="2" key="1">
    <citation type="submission" date="2017-05" db="UniProtKB">
        <authorList>
            <consortium name="EnsemblMetazoa"/>
        </authorList>
    </citation>
    <scope>IDENTIFICATION</scope>
</reference>
<protein>
    <submittedName>
        <fullName evidence="2">Uncharacterized protein</fullName>
    </submittedName>
</protein>
<proteinExistence type="predicted"/>
<dbReference type="InParanoid" id="A0A1X7TV39"/>
<feature type="region of interest" description="Disordered" evidence="1">
    <location>
        <begin position="1"/>
        <end position="117"/>
    </location>
</feature>
<accession>A0A1X7TV39</accession>
<feature type="compositionally biased region" description="Acidic residues" evidence="1">
    <location>
        <begin position="99"/>
        <end position="110"/>
    </location>
</feature>
<feature type="compositionally biased region" description="Low complexity" evidence="1">
    <location>
        <begin position="73"/>
        <end position="85"/>
    </location>
</feature>
<organism evidence="2">
    <name type="scientific">Amphimedon queenslandica</name>
    <name type="common">Sponge</name>
    <dbReference type="NCBI Taxonomy" id="400682"/>
    <lineage>
        <taxon>Eukaryota</taxon>
        <taxon>Metazoa</taxon>
        <taxon>Porifera</taxon>
        <taxon>Demospongiae</taxon>
        <taxon>Heteroscleromorpha</taxon>
        <taxon>Haplosclerida</taxon>
        <taxon>Niphatidae</taxon>
        <taxon>Amphimedon</taxon>
    </lineage>
</organism>
<evidence type="ECO:0000313" key="2">
    <source>
        <dbReference type="EnsemblMetazoa" id="Aqu2.1.18909_001"/>
    </source>
</evidence>